<name>A0ABS7FX97_9ACTN</name>
<accession>A0ABS7FX97</accession>
<sequence length="67" mass="7186">MAFALIVLLLVAGWLVLVRTRRVSFPAELPPGGAANAAGPPPGPKGPDDDPEFLRDLDRRLRGEDQP</sequence>
<feature type="compositionally biased region" description="Low complexity" evidence="1">
    <location>
        <begin position="26"/>
        <end position="38"/>
    </location>
</feature>
<dbReference type="EMBL" id="JAIBOA010000014">
    <property type="protein sequence ID" value="MBW8485046.1"/>
    <property type="molecule type" value="Genomic_DNA"/>
</dbReference>
<keyword evidence="3" id="KW-1185">Reference proteome</keyword>
<reference evidence="2 3" key="1">
    <citation type="submission" date="2021-07" db="EMBL/GenBank/DDBJ databases">
        <title>Actinomadura sp. PM05-2 isolated from lichen.</title>
        <authorList>
            <person name="Somphong A."/>
            <person name="Phongsopitanun W."/>
            <person name="Tanasupawat S."/>
            <person name="Peongsungnone V."/>
        </authorList>
    </citation>
    <scope>NUCLEOTIDE SEQUENCE [LARGE SCALE GENOMIC DNA]</scope>
    <source>
        <strain evidence="2 3">PM05-2</strain>
    </source>
</reference>
<protein>
    <recommendedName>
        <fullName evidence="4">DivIVA domain-containing protein</fullName>
    </recommendedName>
</protein>
<proteinExistence type="predicted"/>
<evidence type="ECO:0000256" key="1">
    <source>
        <dbReference type="SAM" id="MobiDB-lite"/>
    </source>
</evidence>
<evidence type="ECO:0008006" key="4">
    <source>
        <dbReference type="Google" id="ProtNLM"/>
    </source>
</evidence>
<feature type="compositionally biased region" description="Basic and acidic residues" evidence="1">
    <location>
        <begin position="46"/>
        <end position="67"/>
    </location>
</feature>
<feature type="region of interest" description="Disordered" evidence="1">
    <location>
        <begin position="26"/>
        <end position="67"/>
    </location>
</feature>
<comment type="caution">
    <text evidence="2">The sequence shown here is derived from an EMBL/GenBank/DDBJ whole genome shotgun (WGS) entry which is preliminary data.</text>
</comment>
<gene>
    <name evidence="2" type="ORF">K1Y72_21865</name>
</gene>
<organism evidence="2 3">
    <name type="scientific">Actinomadura parmotrematis</name>
    <dbReference type="NCBI Taxonomy" id="2864039"/>
    <lineage>
        <taxon>Bacteria</taxon>
        <taxon>Bacillati</taxon>
        <taxon>Actinomycetota</taxon>
        <taxon>Actinomycetes</taxon>
        <taxon>Streptosporangiales</taxon>
        <taxon>Thermomonosporaceae</taxon>
        <taxon>Actinomadura</taxon>
    </lineage>
</organism>
<dbReference type="Proteomes" id="UP000774570">
    <property type="component" value="Unassembled WGS sequence"/>
</dbReference>
<dbReference type="RefSeq" id="WP_220168275.1">
    <property type="nucleotide sequence ID" value="NZ_JAIBOA010000014.1"/>
</dbReference>
<evidence type="ECO:0000313" key="2">
    <source>
        <dbReference type="EMBL" id="MBW8485046.1"/>
    </source>
</evidence>
<evidence type="ECO:0000313" key="3">
    <source>
        <dbReference type="Proteomes" id="UP000774570"/>
    </source>
</evidence>